<comment type="subcellular location">
    <subcellularLocation>
        <location evidence="2">Cell membrane</location>
        <topology evidence="2">Multi-pass membrane protein</topology>
    </subcellularLocation>
</comment>
<dbReference type="GO" id="GO:0008237">
    <property type="term" value="F:metallopeptidase activity"/>
    <property type="evidence" value="ECO:0007669"/>
    <property type="project" value="UniProtKB-KW"/>
</dbReference>
<comment type="caution">
    <text evidence="15">The sequence shown here is derived from an EMBL/GenBank/DDBJ whole genome shotgun (WGS) entry which is preliminary data.</text>
</comment>
<dbReference type="Pfam" id="PF02163">
    <property type="entry name" value="Peptidase_M50"/>
    <property type="match status" value="1"/>
</dbReference>
<evidence type="ECO:0000256" key="2">
    <source>
        <dbReference type="ARBA" id="ARBA00004651"/>
    </source>
</evidence>
<keyword evidence="9" id="KW-0862">Zinc</keyword>
<evidence type="ECO:0000256" key="1">
    <source>
        <dbReference type="ARBA" id="ARBA00001947"/>
    </source>
</evidence>
<dbReference type="Proteomes" id="UP000218784">
    <property type="component" value="Unassembled WGS sequence"/>
</dbReference>
<feature type="transmembrane region" description="Helical" evidence="13">
    <location>
        <begin position="180"/>
        <end position="200"/>
    </location>
</feature>
<evidence type="ECO:0000256" key="11">
    <source>
        <dbReference type="ARBA" id="ARBA00023049"/>
    </source>
</evidence>
<feature type="transmembrane region" description="Helical" evidence="13">
    <location>
        <begin position="93"/>
        <end position="119"/>
    </location>
</feature>
<evidence type="ECO:0000256" key="13">
    <source>
        <dbReference type="SAM" id="Phobius"/>
    </source>
</evidence>
<feature type="transmembrane region" description="Helical" evidence="13">
    <location>
        <begin position="53"/>
        <end position="73"/>
    </location>
</feature>
<evidence type="ECO:0000313" key="16">
    <source>
        <dbReference type="Proteomes" id="UP000218784"/>
    </source>
</evidence>
<dbReference type="CDD" id="cd06158">
    <property type="entry name" value="S2P-M50_like_1"/>
    <property type="match status" value="1"/>
</dbReference>
<evidence type="ECO:0000256" key="9">
    <source>
        <dbReference type="ARBA" id="ARBA00022833"/>
    </source>
</evidence>
<comment type="cofactor">
    <cofactor evidence="1">
        <name>Zn(2+)</name>
        <dbReference type="ChEBI" id="CHEBI:29105"/>
    </cofactor>
</comment>
<dbReference type="PANTHER" id="PTHR35864:SF1">
    <property type="entry name" value="ZINC METALLOPROTEASE YWHC-RELATED"/>
    <property type="match status" value="1"/>
</dbReference>
<sequence length="230" mass="24510">MNPNGIVWSVAIWLIPLIIAIVFHEVSHGLAARALGDRTAERLNRLSLNPLRHVDPIGTVVLPLMLAIAKAPVFGWARPVPVDTRHLRDPRRAMMLVALAGPAMNLALALVGAILLGLFAQSIETAAEGSVAAFVASNLVNFLLINVFLAVFNMIPLPPFDGGHVVAGLLPERLAQKWDGLARFGFPLLIVLLLVLPALLPQANIVQRLVAPPAQALTNLYLSLATAIGG</sequence>
<dbReference type="InterPro" id="IPR008915">
    <property type="entry name" value="Peptidase_M50"/>
</dbReference>
<evidence type="ECO:0000256" key="10">
    <source>
        <dbReference type="ARBA" id="ARBA00022989"/>
    </source>
</evidence>
<feature type="domain" description="Peptidase M50" evidence="14">
    <location>
        <begin position="14"/>
        <end position="175"/>
    </location>
</feature>
<keyword evidence="8" id="KW-0378">Hydrolase</keyword>
<dbReference type="InterPro" id="IPR052348">
    <property type="entry name" value="Metallopeptidase_M50B"/>
</dbReference>
<keyword evidence="11" id="KW-0482">Metalloprotease</keyword>
<evidence type="ECO:0000256" key="8">
    <source>
        <dbReference type="ARBA" id="ARBA00022801"/>
    </source>
</evidence>
<organism evidence="15 16">
    <name type="scientific">Sphingomonas ginsenosidimutans</name>
    <dbReference type="NCBI Taxonomy" id="862134"/>
    <lineage>
        <taxon>Bacteria</taxon>
        <taxon>Pseudomonadati</taxon>
        <taxon>Pseudomonadota</taxon>
        <taxon>Alphaproteobacteria</taxon>
        <taxon>Sphingomonadales</taxon>
        <taxon>Sphingomonadaceae</taxon>
        <taxon>Sphingomonas</taxon>
    </lineage>
</organism>
<keyword evidence="6 13" id="KW-0812">Transmembrane</keyword>
<keyword evidence="16" id="KW-1185">Reference proteome</keyword>
<evidence type="ECO:0000256" key="4">
    <source>
        <dbReference type="ARBA" id="ARBA00022475"/>
    </source>
</evidence>
<proteinExistence type="inferred from homology"/>
<dbReference type="EMBL" id="NWVD01000001">
    <property type="protein sequence ID" value="PCG10163.1"/>
    <property type="molecule type" value="Genomic_DNA"/>
</dbReference>
<feature type="transmembrane region" description="Helical" evidence="13">
    <location>
        <begin position="6"/>
        <end position="32"/>
    </location>
</feature>
<evidence type="ECO:0000259" key="14">
    <source>
        <dbReference type="Pfam" id="PF02163"/>
    </source>
</evidence>
<evidence type="ECO:0000256" key="6">
    <source>
        <dbReference type="ARBA" id="ARBA00022692"/>
    </source>
</evidence>
<keyword evidence="5 15" id="KW-0645">Protease</keyword>
<dbReference type="GO" id="GO:0005886">
    <property type="term" value="C:plasma membrane"/>
    <property type="evidence" value="ECO:0007669"/>
    <property type="project" value="UniProtKB-SubCell"/>
</dbReference>
<dbReference type="PANTHER" id="PTHR35864">
    <property type="entry name" value="ZINC METALLOPROTEASE MJ0611-RELATED"/>
    <property type="match status" value="1"/>
</dbReference>
<keyword evidence="4" id="KW-1003">Cell membrane</keyword>
<gene>
    <name evidence="15" type="ORF">COA17_01490</name>
</gene>
<keyword evidence="12 13" id="KW-0472">Membrane</keyword>
<protein>
    <submittedName>
        <fullName evidence="15">Site-2 protease family protein</fullName>
    </submittedName>
</protein>
<accession>A0A2A4I1M2</accession>
<evidence type="ECO:0000256" key="12">
    <source>
        <dbReference type="ARBA" id="ARBA00023136"/>
    </source>
</evidence>
<dbReference type="AlphaFoldDB" id="A0A2A4I1M2"/>
<evidence type="ECO:0000256" key="5">
    <source>
        <dbReference type="ARBA" id="ARBA00022670"/>
    </source>
</evidence>
<comment type="similarity">
    <text evidence="3">Belongs to the peptidase M50B family.</text>
</comment>
<name>A0A2A4I1M2_9SPHN</name>
<evidence type="ECO:0000256" key="3">
    <source>
        <dbReference type="ARBA" id="ARBA00007931"/>
    </source>
</evidence>
<evidence type="ECO:0000313" key="15">
    <source>
        <dbReference type="EMBL" id="PCG10163.1"/>
    </source>
</evidence>
<reference evidence="15 16" key="1">
    <citation type="submission" date="2017-09" db="EMBL/GenBank/DDBJ databases">
        <title>Sphingomonas ginsenosidimutans KACC 14949, whole genome shotgun sequence.</title>
        <authorList>
            <person name="Feng G."/>
            <person name="Zhu H."/>
        </authorList>
    </citation>
    <scope>NUCLEOTIDE SEQUENCE [LARGE SCALE GENOMIC DNA]</scope>
    <source>
        <strain evidence="15 16">KACC 14949</strain>
    </source>
</reference>
<dbReference type="RefSeq" id="WP_096609741.1">
    <property type="nucleotide sequence ID" value="NZ_NWVD01000001.1"/>
</dbReference>
<dbReference type="InterPro" id="IPR044537">
    <property type="entry name" value="Rip2-like"/>
</dbReference>
<keyword evidence="10 13" id="KW-1133">Transmembrane helix</keyword>
<feature type="transmembrane region" description="Helical" evidence="13">
    <location>
        <begin position="131"/>
        <end position="155"/>
    </location>
</feature>
<dbReference type="GO" id="GO:0006508">
    <property type="term" value="P:proteolysis"/>
    <property type="evidence" value="ECO:0007669"/>
    <property type="project" value="UniProtKB-KW"/>
</dbReference>
<evidence type="ECO:0000256" key="7">
    <source>
        <dbReference type="ARBA" id="ARBA00022723"/>
    </source>
</evidence>
<dbReference type="GO" id="GO:0046872">
    <property type="term" value="F:metal ion binding"/>
    <property type="evidence" value="ECO:0007669"/>
    <property type="project" value="UniProtKB-KW"/>
</dbReference>
<keyword evidence="7" id="KW-0479">Metal-binding</keyword>